<evidence type="ECO:0000313" key="2">
    <source>
        <dbReference type="EMBL" id="GLJ59212.1"/>
    </source>
</evidence>
<feature type="compositionally biased region" description="Basic and acidic residues" evidence="1">
    <location>
        <begin position="15"/>
        <end position="28"/>
    </location>
</feature>
<keyword evidence="4" id="KW-1185">Reference proteome</keyword>
<name>A0AAD3RPY3_CRYJA</name>
<dbReference type="EMBL" id="BSEH01000768">
    <property type="protein sequence ID" value="GLJ59246.1"/>
    <property type="molecule type" value="Genomic_DNA"/>
</dbReference>
<feature type="region of interest" description="Disordered" evidence="1">
    <location>
        <begin position="1"/>
        <end position="28"/>
    </location>
</feature>
<accession>A0AAD3RPY3</accession>
<organism evidence="2 4">
    <name type="scientific">Cryptomeria japonica</name>
    <name type="common">Japanese cedar</name>
    <name type="synonym">Cupressus japonica</name>
    <dbReference type="NCBI Taxonomy" id="3369"/>
    <lineage>
        <taxon>Eukaryota</taxon>
        <taxon>Viridiplantae</taxon>
        <taxon>Streptophyta</taxon>
        <taxon>Embryophyta</taxon>
        <taxon>Tracheophyta</taxon>
        <taxon>Spermatophyta</taxon>
        <taxon>Pinopsida</taxon>
        <taxon>Pinidae</taxon>
        <taxon>Conifers II</taxon>
        <taxon>Cupressales</taxon>
        <taxon>Cupressaceae</taxon>
        <taxon>Cryptomeria</taxon>
    </lineage>
</organism>
<comment type="caution">
    <text evidence="2">The sequence shown here is derived from an EMBL/GenBank/DDBJ whole genome shotgun (WGS) entry which is preliminary data.</text>
</comment>
<dbReference type="Proteomes" id="UP001234787">
    <property type="component" value="Unassembled WGS sequence"/>
</dbReference>
<evidence type="ECO:0000313" key="4">
    <source>
        <dbReference type="Proteomes" id="UP001234787"/>
    </source>
</evidence>
<dbReference type="EMBL" id="BSEH01000757">
    <property type="protein sequence ID" value="GLJ59212.1"/>
    <property type="molecule type" value="Genomic_DNA"/>
</dbReference>
<dbReference type="AlphaFoldDB" id="A0AAD3RPY3"/>
<proteinExistence type="predicted"/>
<gene>
    <name evidence="2" type="ORF">SUGI_1497570</name>
    <name evidence="3" type="ORF">SUGI_1498850</name>
</gene>
<protein>
    <submittedName>
        <fullName evidence="2">Uncharacterized protein</fullName>
    </submittedName>
</protein>
<reference evidence="2" key="1">
    <citation type="submission" date="2022-12" db="EMBL/GenBank/DDBJ databases">
        <title>Chromosome-Level Genome Assembly of Japanese Cedar (Cryptomeriajaponica D. Don).</title>
        <authorList>
            <person name="Fujino T."/>
            <person name="Yamaguchi K."/>
            <person name="Yokoyama T."/>
            <person name="Hamanaka T."/>
            <person name="Harazono Y."/>
            <person name="Kamada H."/>
            <person name="Kobayashi W."/>
            <person name="Ujino-Ihara T."/>
            <person name="Uchiyama K."/>
            <person name="Matsumoto A."/>
            <person name="Izuno A."/>
            <person name="Tsumura Y."/>
            <person name="Toyoda A."/>
            <person name="Shigenobu S."/>
            <person name="Moriguchi Y."/>
            <person name="Ueno S."/>
            <person name="Kasahara M."/>
        </authorList>
    </citation>
    <scope>NUCLEOTIDE SEQUENCE</scope>
</reference>
<evidence type="ECO:0000256" key="1">
    <source>
        <dbReference type="SAM" id="MobiDB-lite"/>
    </source>
</evidence>
<evidence type="ECO:0000313" key="3">
    <source>
        <dbReference type="EMBL" id="GLJ59246.1"/>
    </source>
</evidence>
<sequence length="90" mass="9592">MRSRHLPSGAGTHIDPSEHKGQGEERQLETRRIDHIFSTACTHESPVGLTQILGIGGRVGWVGVGGRPLRAVTLTILTVTGPPVDDSGPY</sequence>